<dbReference type="Proteomes" id="UP000308652">
    <property type="component" value="Unassembled WGS sequence"/>
</dbReference>
<feature type="region of interest" description="Disordered" evidence="1">
    <location>
        <begin position="128"/>
        <end position="148"/>
    </location>
</feature>
<feature type="compositionally biased region" description="Basic and acidic residues" evidence="1">
    <location>
        <begin position="80"/>
        <end position="96"/>
    </location>
</feature>
<feature type="compositionally biased region" description="Basic and acidic residues" evidence="1">
    <location>
        <begin position="106"/>
        <end position="115"/>
    </location>
</feature>
<protein>
    <submittedName>
        <fullName evidence="2">Uncharacterized protein</fullName>
    </submittedName>
</protein>
<reference evidence="2 3" key="1">
    <citation type="journal article" date="2019" name="Nat. Ecol. Evol.">
        <title>Megaphylogeny resolves global patterns of mushroom evolution.</title>
        <authorList>
            <person name="Varga T."/>
            <person name="Krizsan K."/>
            <person name="Foldi C."/>
            <person name="Dima B."/>
            <person name="Sanchez-Garcia M."/>
            <person name="Sanchez-Ramirez S."/>
            <person name="Szollosi G.J."/>
            <person name="Szarkandi J.G."/>
            <person name="Papp V."/>
            <person name="Albert L."/>
            <person name="Andreopoulos W."/>
            <person name="Angelini C."/>
            <person name="Antonin V."/>
            <person name="Barry K.W."/>
            <person name="Bougher N.L."/>
            <person name="Buchanan P."/>
            <person name="Buyck B."/>
            <person name="Bense V."/>
            <person name="Catcheside P."/>
            <person name="Chovatia M."/>
            <person name="Cooper J."/>
            <person name="Damon W."/>
            <person name="Desjardin D."/>
            <person name="Finy P."/>
            <person name="Geml J."/>
            <person name="Haridas S."/>
            <person name="Hughes K."/>
            <person name="Justo A."/>
            <person name="Karasinski D."/>
            <person name="Kautmanova I."/>
            <person name="Kiss B."/>
            <person name="Kocsube S."/>
            <person name="Kotiranta H."/>
            <person name="LaButti K.M."/>
            <person name="Lechner B.E."/>
            <person name="Liimatainen K."/>
            <person name="Lipzen A."/>
            <person name="Lukacs Z."/>
            <person name="Mihaltcheva S."/>
            <person name="Morgado L.N."/>
            <person name="Niskanen T."/>
            <person name="Noordeloos M.E."/>
            <person name="Ohm R.A."/>
            <person name="Ortiz-Santana B."/>
            <person name="Ovrebo C."/>
            <person name="Racz N."/>
            <person name="Riley R."/>
            <person name="Savchenko A."/>
            <person name="Shiryaev A."/>
            <person name="Soop K."/>
            <person name="Spirin V."/>
            <person name="Szebenyi C."/>
            <person name="Tomsovsky M."/>
            <person name="Tulloss R.E."/>
            <person name="Uehling J."/>
            <person name="Grigoriev I.V."/>
            <person name="Vagvolgyi C."/>
            <person name="Papp T."/>
            <person name="Martin F.M."/>
            <person name="Miettinen O."/>
            <person name="Hibbett D.S."/>
            <person name="Nagy L.G."/>
        </authorList>
    </citation>
    <scope>NUCLEOTIDE SEQUENCE [LARGE SCALE GENOMIC DNA]</scope>
    <source>
        <strain evidence="2 3">CBS 166.37</strain>
    </source>
</reference>
<dbReference type="EMBL" id="ML213696">
    <property type="protein sequence ID" value="TFK31930.1"/>
    <property type="molecule type" value="Genomic_DNA"/>
</dbReference>
<feature type="region of interest" description="Disordered" evidence="1">
    <location>
        <begin position="1"/>
        <end position="115"/>
    </location>
</feature>
<evidence type="ECO:0000313" key="2">
    <source>
        <dbReference type="EMBL" id="TFK31930.1"/>
    </source>
</evidence>
<dbReference type="AlphaFoldDB" id="A0A5C3LGN7"/>
<name>A0A5C3LGN7_9AGAR</name>
<dbReference type="OrthoDB" id="3133286at2759"/>
<feature type="compositionally biased region" description="Basic and acidic residues" evidence="1">
    <location>
        <begin position="35"/>
        <end position="44"/>
    </location>
</feature>
<sequence>MTGGLPAVASDRAQVGGGAPPSHDGRRTVGGAGHGEARVSEHGSVRGQARGRGRGQTREGGGNGSSGTSGTGQRQLAPLTEEREGAERGPRVELEQRGLSMQQEQRSNKEQRELPRARAFEIALQTANRRQQMGKGKAHPSTSTNGASIDIVVARSKEKAKPPRAAKLAKQAVYYALVLDAGCAVVSILHSRQISYAVFGSLACRLYGDHEEGGKGKGRCPKDVDLLITQEGPAESHFSAADLDTLILSSNPPTHRISYYRSEYLNLESKVDILIPGTILLPPVMKKDVGWLGPVECELNDLHGTGIEGFGLSGLRMAALRPGIPLVPFPVLLLHKLQGRDDRRLAEEKHKRDKMTQDAKDIVRLLVMKSQVEDARWVGWACQGGCSFSGSGWTSEDANTEGQDSPDEWFDPLLFPAPDSPEFMRFF</sequence>
<proteinExistence type="predicted"/>
<evidence type="ECO:0000313" key="3">
    <source>
        <dbReference type="Proteomes" id="UP000308652"/>
    </source>
</evidence>
<keyword evidence="3" id="KW-1185">Reference proteome</keyword>
<accession>A0A5C3LGN7</accession>
<gene>
    <name evidence="2" type="ORF">BDQ12DRAFT_729113</name>
</gene>
<evidence type="ECO:0000256" key="1">
    <source>
        <dbReference type="SAM" id="MobiDB-lite"/>
    </source>
</evidence>
<feature type="compositionally biased region" description="Gly residues" evidence="1">
    <location>
        <begin position="58"/>
        <end position="70"/>
    </location>
</feature>
<organism evidence="2 3">
    <name type="scientific">Crucibulum laeve</name>
    <dbReference type="NCBI Taxonomy" id="68775"/>
    <lineage>
        <taxon>Eukaryota</taxon>
        <taxon>Fungi</taxon>
        <taxon>Dikarya</taxon>
        <taxon>Basidiomycota</taxon>
        <taxon>Agaricomycotina</taxon>
        <taxon>Agaricomycetes</taxon>
        <taxon>Agaricomycetidae</taxon>
        <taxon>Agaricales</taxon>
        <taxon>Agaricineae</taxon>
        <taxon>Nidulariaceae</taxon>
        <taxon>Crucibulum</taxon>
    </lineage>
</organism>